<dbReference type="FunFam" id="1.10.630.10:FF:000042">
    <property type="entry name" value="Cytochrome P450"/>
    <property type="match status" value="1"/>
</dbReference>
<evidence type="ECO:0000313" key="15">
    <source>
        <dbReference type="EMBL" id="CAG6508114.1"/>
    </source>
</evidence>
<organism evidence="15">
    <name type="scientific">Culex pipiens</name>
    <name type="common">House mosquito</name>
    <dbReference type="NCBI Taxonomy" id="7175"/>
    <lineage>
        <taxon>Eukaryota</taxon>
        <taxon>Metazoa</taxon>
        <taxon>Ecdysozoa</taxon>
        <taxon>Arthropoda</taxon>
        <taxon>Hexapoda</taxon>
        <taxon>Insecta</taxon>
        <taxon>Pterygota</taxon>
        <taxon>Neoptera</taxon>
        <taxon>Endopterygota</taxon>
        <taxon>Diptera</taxon>
        <taxon>Nematocera</taxon>
        <taxon>Culicoidea</taxon>
        <taxon>Culicidae</taxon>
        <taxon>Culicinae</taxon>
        <taxon>Culicini</taxon>
        <taxon>Culex</taxon>
        <taxon>Culex</taxon>
    </lineage>
</organism>
<dbReference type="PANTHER" id="PTHR24292">
    <property type="entry name" value="CYTOCHROME P450"/>
    <property type="match status" value="1"/>
</dbReference>
<comment type="cofactor">
    <cofactor evidence="1 13">
        <name>heme</name>
        <dbReference type="ChEBI" id="CHEBI:30413"/>
    </cofactor>
</comment>
<evidence type="ECO:0000256" key="13">
    <source>
        <dbReference type="PIRSR" id="PIRSR602401-1"/>
    </source>
</evidence>
<comment type="subcellular location">
    <subcellularLocation>
        <location evidence="3">Endoplasmic reticulum membrane</location>
        <topology evidence="3">Peripheral membrane protein</topology>
    </subcellularLocation>
    <subcellularLocation>
        <location evidence="2">Microsome membrane</location>
        <topology evidence="2">Peripheral membrane protein</topology>
    </subcellularLocation>
</comment>
<dbReference type="Pfam" id="PF00067">
    <property type="entry name" value="p450"/>
    <property type="match status" value="1"/>
</dbReference>
<dbReference type="AlphaFoldDB" id="A0A8D8DC60"/>
<keyword evidence="6 13" id="KW-0479">Metal-binding</keyword>
<evidence type="ECO:0000256" key="12">
    <source>
        <dbReference type="ARBA" id="ARBA00023136"/>
    </source>
</evidence>
<dbReference type="GO" id="GO:0004497">
    <property type="term" value="F:monooxygenase activity"/>
    <property type="evidence" value="ECO:0007669"/>
    <property type="project" value="UniProtKB-KW"/>
</dbReference>
<dbReference type="EMBL" id="HBUE01156675">
    <property type="protein sequence ID" value="CAG6508114.1"/>
    <property type="molecule type" value="Transcribed_RNA"/>
</dbReference>
<evidence type="ECO:0000256" key="9">
    <source>
        <dbReference type="ARBA" id="ARBA00023002"/>
    </source>
</evidence>
<keyword evidence="8" id="KW-0492">Microsome</keyword>
<evidence type="ECO:0000256" key="2">
    <source>
        <dbReference type="ARBA" id="ARBA00004174"/>
    </source>
</evidence>
<proteinExistence type="inferred from homology"/>
<reference evidence="15" key="1">
    <citation type="submission" date="2021-05" db="EMBL/GenBank/DDBJ databases">
        <authorList>
            <person name="Alioto T."/>
            <person name="Alioto T."/>
            <person name="Gomez Garrido J."/>
        </authorList>
    </citation>
    <scope>NUCLEOTIDE SEQUENCE</scope>
</reference>
<dbReference type="GO" id="GO:0020037">
    <property type="term" value="F:heme binding"/>
    <property type="evidence" value="ECO:0007669"/>
    <property type="project" value="InterPro"/>
</dbReference>
<dbReference type="EMBL" id="HBUE01261786">
    <property type="protein sequence ID" value="CAG6559465.1"/>
    <property type="molecule type" value="Transcribed_RNA"/>
</dbReference>
<keyword evidence="7" id="KW-0256">Endoplasmic reticulum</keyword>
<evidence type="ECO:0000256" key="1">
    <source>
        <dbReference type="ARBA" id="ARBA00001971"/>
    </source>
</evidence>
<protein>
    <submittedName>
        <fullName evidence="15">Probable cytochrome P450 6d5</fullName>
    </submittedName>
</protein>
<dbReference type="InterPro" id="IPR001128">
    <property type="entry name" value="Cyt_P450"/>
</dbReference>
<keyword evidence="9 14" id="KW-0560">Oxidoreductase</keyword>
<dbReference type="PANTHER" id="PTHR24292:SF100">
    <property type="entry name" value="CYTOCHROME P450 6A16, ISOFORM B-RELATED"/>
    <property type="match status" value="1"/>
</dbReference>
<evidence type="ECO:0000256" key="5">
    <source>
        <dbReference type="ARBA" id="ARBA00022617"/>
    </source>
</evidence>
<evidence type="ECO:0000256" key="10">
    <source>
        <dbReference type="ARBA" id="ARBA00023004"/>
    </source>
</evidence>
<dbReference type="InterPro" id="IPR002401">
    <property type="entry name" value="Cyt_P450_E_grp-I"/>
</dbReference>
<dbReference type="PROSITE" id="PS00086">
    <property type="entry name" value="CYTOCHROME_P450"/>
    <property type="match status" value="1"/>
</dbReference>
<accession>A0A8D8DC60</accession>
<name>A0A8D8DC60_CULPI</name>
<dbReference type="CDD" id="cd11056">
    <property type="entry name" value="CYP6-like"/>
    <property type="match status" value="1"/>
</dbReference>
<comment type="similarity">
    <text evidence="4 14">Belongs to the cytochrome P450 family.</text>
</comment>
<keyword evidence="5 13" id="KW-0349">Heme</keyword>
<evidence type="ECO:0000256" key="3">
    <source>
        <dbReference type="ARBA" id="ARBA00004406"/>
    </source>
</evidence>
<evidence type="ECO:0000256" key="7">
    <source>
        <dbReference type="ARBA" id="ARBA00022824"/>
    </source>
</evidence>
<dbReference type="InterPro" id="IPR017972">
    <property type="entry name" value="Cyt_P450_CS"/>
</dbReference>
<dbReference type="InterPro" id="IPR050476">
    <property type="entry name" value="Insect_CytP450_Detox"/>
</dbReference>
<keyword evidence="10 13" id="KW-0408">Iron</keyword>
<dbReference type="PRINTS" id="PR00385">
    <property type="entry name" value="P450"/>
</dbReference>
<keyword evidence="12" id="KW-0472">Membrane</keyword>
<sequence>MFSWIICAAAAVPLLYFLILYQFSYWKRRGITQLTPSFPFGDLGPFFRQRSSLGVVYASAYNLCKHLPFVGIYFSLRPMLVVNDPEVIKNVLVRDFDHFHDRGLYVNEEKDPLSGHLFALGGEQWRHHRSKLTPTFTSGRLKEMFTNLVQIGRVLQDHVAKRVGEDIEIRDVMARYTTDIIASVGFGIENDSINEKGNIFREMGTKVFSTDLKTILRLTSTFFTPKLNALFGFKFIAQEIEDFIMNVVRETLEYRESNNVVRKDMMQLLMQLRNSGTVSIDDRWDIEVSTNKKKLSLEQVTAHAFVFFIAAYETSSTTISFCLFELARNPEIQKKVQQEIDQVLASHNGEITYENINEMKYLENCIDETLRKYPAVPFLNRECSKDYKIPGTDTTIEKGTSLVIPVLGLHRDPDHYPEPDRFIPERFSNFEDISTKPYLPFGAGPRNCIGLRLGKLQTKAGLVMMLSKFNVRLADETYASKELALDARSVVLMPVGGIKVSISERRAS</sequence>
<evidence type="ECO:0000256" key="6">
    <source>
        <dbReference type="ARBA" id="ARBA00022723"/>
    </source>
</evidence>
<feature type="binding site" description="axial binding residue" evidence="13">
    <location>
        <position position="448"/>
    </location>
    <ligand>
        <name>heme</name>
        <dbReference type="ChEBI" id="CHEBI:30413"/>
    </ligand>
    <ligandPart>
        <name>Fe</name>
        <dbReference type="ChEBI" id="CHEBI:18248"/>
    </ligandPart>
</feature>
<evidence type="ECO:0000256" key="4">
    <source>
        <dbReference type="ARBA" id="ARBA00010617"/>
    </source>
</evidence>
<evidence type="ECO:0000256" key="8">
    <source>
        <dbReference type="ARBA" id="ARBA00022848"/>
    </source>
</evidence>
<dbReference type="PRINTS" id="PR00463">
    <property type="entry name" value="EP450I"/>
</dbReference>
<dbReference type="GO" id="GO:0016705">
    <property type="term" value="F:oxidoreductase activity, acting on paired donors, with incorporation or reduction of molecular oxygen"/>
    <property type="evidence" value="ECO:0007669"/>
    <property type="project" value="InterPro"/>
</dbReference>
<dbReference type="Gene3D" id="1.10.630.10">
    <property type="entry name" value="Cytochrome P450"/>
    <property type="match status" value="1"/>
</dbReference>
<evidence type="ECO:0000256" key="14">
    <source>
        <dbReference type="RuleBase" id="RU000461"/>
    </source>
</evidence>
<dbReference type="GO" id="GO:0005789">
    <property type="term" value="C:endoplasmic reticulum membrane"/>
    <property type="evidence" value="ECO:0007669"/>
    <property type="project" value="UniProtKB-SubCell"/>
</dbReference>
<dbReference type="SUPFAM" id="SSF48264">
    <property type="entry name" value="Cytochrome P450"/>
    <property type="match status" value="1"/>
</dbReference>
<dbReference type="GO" id="GO:0005506">
    <property type="term" value="F:iron ion binding"/>
    <property type="evidence" value="ECO:0007669"/>
    <property type="project" value="InterPro"/>
</dbReference>
<dbReference type="InterPro" id="IPR036396">
    <property type="entry name" value="Cyt_P450_sf"/>
</dbReference>
<evidence type="ECO:0000256" key="11">
    <source>
        <dbReference type="ARBA" id="ARBA00023033"/>
    </source>
</evidence>
<keyword evidence="11 14" id="KW-0503">Monooxygenase</keyword>